<dbReference type="Proteomes" id="UP000190135">
    <property type="component" value="Unassembled WGS sequence"/>
</dbReference>
<reference evidence="3 4" key="1">
    <citation type="submission" date="2017-02" db="EMBL/GenBank/DDBJ databases">
        <authorList>
            <person name="Peterson S.W."/>
        </authorList>
    </citation>
    <scope>NUCLEOTIDE SEQUENCE [LARGE SCALE GENOMIC DNA]</scope>
    <source>
        <strain evidence="3 4">USBA 369</strain>
    </source>
</reference>
<accession>A0A1T4RW72</accession>
<sequence>MTEAIKQAREAPEPFADAWKHSENDYTASRPRLEPVTDPEAYVAVLSALTAIDAALSAEPGAGRVIELTLPEAPKGWPTATDQHRKQESFRWLPIVVARPTGVSDYLVLTPDGTQTIISDEDYEASVPMEPKPAREPDTDDLLAIAYQQGYAEGKARAKQPVAGEWIEWWQGSGPERGDHIMRLKPSGLGYAGEVAYIGDQHHDAAGAIVAAHNAAISAAEAEIAALKEAVERLKREKTAGAAEAFDALDVADRIIGHAYGTDTPAEWHRAYRKVARARAALGKGGSPE</sequence>
<evidence type="ECO:0000256" key="2">
    <source>
        <dbReference type="SAM" id="MobiDB-lite"/>
    </source>
</evidence>
<proteinExistence type="predicted"/>
<organism evidence="3 4">
    <name type="scientific">Consotaella salsifontis</name>
    <dbReference type="NCBI Taxonomy" id="1365950"/>
    <lineage>
        <taxon>Bacteria</taxon>
        <taxon>Pseudomonadati</taxon>
        <taxon>Pseudomonadota</taxon>
        <taxon>Alphaproteobacteria</taxon>
        <taxon>Hyphomicrobiales</taxon>
        <taxon>Aurantimonadaceae</taxon>
        <taxon>Consotaella</taxon>
    </lineage>
</organism>
<keyword evidence="4" id="KW-1185">Reference proteome</keyword>
<gene>
    <name evidence="3" type="ORF">SAMN05428963_10827</name>
</gene>
<feature type="coiled-coil region" evidence="1">
    <location>
        <begin position="210"/>
        <end position="244"/>
    </location>
</feature>
<dbReference type="AlphaFoldDB" id="A0A1T4RW72"/>
<name>A0A1T4RW72_9HYPH</name>
<dbReference type="RefSeq" id="WP_078708769.1">
    <property type="nucleotide sequence ID" value="NZ_FUXL01000008.1"/>
</dbReference>
<evidence type="ECO:0000256" key="1">
    <source>
        <dbReference type="SAM" id="Coils"/>
    </source>
</evidence>
<dbReference type="STRING" id="1365950.SAMN05428963_10827"/>
<dbReference type="EMBL" id="FUXL01000008">
    <property type="protein sequence ID" value="SKA20259.1"/>
    <property type="molecule type" value="Genomic_DNA"/>
</dbReference>
<keyword evidence="1" id="KW-0175">Coiled coil</keyword>
<protein>
    <submittedName>
        <fullName evidence="3">Uncharacterized protein</fullName>
    </submittedName>
</protein>
<feature type="region of interest" description="Disordered" evidence="2">
    <location>
        <begin position="1"/>
        <end position="23"/>
    </location>
</feature>
<evidence type="ECO:0000313" key="3">
    <source>
        <dbReference type="EMBL" id="SKA20259.1"/>
    </source>
</evidence>
<evidence type="ECO:0000313" key="4">
    <source>
        <dbReference type="Proteomes" id="UP000190135"/>
    </source>
</evidence>